<comment type="caution">
    <text evidence="1">The sequence shown here is derived from an EMBL/GenBank/DDBJ whole genome shotgun (WGS) entry which is preliminary data.</text>
</comment>
<accession>A0ACC0YB46</accession>
<evidence type="ECO:0000313" key="2">
    <source>
        <dbReference type="Proteomes" id="UP001163603"/>
    </source>
</evidence>
<dbReference type="Proteomes" id="UP001163603">
    <property type="component" value="Chromosome 8"/>
</dbReference>
<keyword evidence="2" id="KW-1185">Reference proteome</keyword>
<name>A0ACC0YB46_9ROSI</name>
<protein>
    <submittedName>
        <fullName evidence="1">Uncharacterized protein</fullName>
    </submittedName>
</protein>
<gene>
    <name evidence="1" type="ORF">Pint_13662</name>
</gene>
<proteinExistence type="predicted"/>
<organism evidence="1 2">
    <name type="scientific">Pistacia integerrima</name>
    <dbReference type="NCBI Taxonomy" id="434235"/>
    <lineage>
        <taxon>Eukaryota</taxon>
        <taxon>Viridiplantae</taxon>
        <taxon>Streptophyta</taxon>
        <taxon>Embryophyta</taxon>
        <taxon>Tracheophyta</taxon>
        <taxon>Spermatophyta</taxon>
        <taxon>Magnoliopsida</taxon>
        <taxon>eudicotyledons</taxon>
        <taxon>Gunneridae</taxon>
        <taxon>Pentapetalae</taxon>
        <taxon>rosids</taxon>
        <taxon>malvids</taxon>
        <taxon>Sapindales</taxon>
        <taxon>Anacardiaceae</taxon>
        <taxon>Pistacia</taxon>
    </lineage>
</organism>
<sequence>MSIAMDRVEPSGFRGGGVAIFEMPPISNEKAAEEQEAEERNWCSSSSTSSIGRNSDLSGRSSSDGEDGEENEVQSCYKGPLNMMDSLEEVLPSRRGISSFYSGKSKSFTSLADASSTCSIKDIAKQENAYTRRRRNQLAINHLWDKNRNFPLKGNGSGISKRPITCSRSTLALAVVMSSSESISSTSDDSGSRSPQRLPPLHPQPRGSSWRSYSVADLQQCRNDVTSNSFCSFAGEKTDHKQLI</sequence>
<reference evidence="2" key="1">
    <citation type="journal article" date="2023" name="G3 (Bethesda)">
        <title>Genome assembly and association tests identify interacting loci associated with vigor, precocity, and sex in interspecific pistachio rootstocks.</title>
        <authorList>
            <person name="Palmer W."/>
            <person name="Jacygrad E."/>
            <person name="Sagayaradj S."/>
            <person name="Cavanaugh K."/>
            <person name="Han R."/>
            <person name="Bertier L."/>
            <person name="Beede B."/>
            <person name="Kafkas S."/>
            <person name="Golino D."/>
            <person name="Preece J."/>
            <person name="Michelmore R."/>
        </authorList>
    </citation>
    <scope>NUCLEOTIDE SEQUENCE [LARGE SCALE GENOMIC DNA]</scope>
</reference>
<evidence type="ECO:0000313" key="1">
    <source>
        <dbReference type="EMBL" id="KAJ0031390.1"/>
    </source>
</evidence>
<dbReference type="EMBL" id="CM047743">
    <property type="protein sequence ID" value="KAJ0031390.1"/>
    <property type="molecule type" value="Genomic_DNA"/>
</dbReference>